<evidence type="ECO:0000313" key="3">
    <source>
        <dbReference type="Proteomes" id="UP001331761"/>
    </source>
</evidence>
<dbReference type="EMBL" id="WIXE01004748">
    <property type="protein sequence ID" value="KAK5982769.1"/>
    <property type="molecule type" value="Genomic_DNA"/>
</dbReference>
<dbReference type="PANTHER" id="PTHR11909">
    <property type="entry name" value="CASEIN KINASE-RELATED"/>
    <property type="match status" value="1"/>
</dbReference>
<dbReference type="Pfam" id="PF00069">
    <property type="entry name" value="Pkinase"/>
    <property type="match status" value="1"/>
</dbReference>
<organism evidence="2 3">
    <name type="scientific">Trichostrongylus colubriformis</name>
    <name type="common">Black scour worm</name>
    <dbReference type="NCBI Taxonomy" id="6319"/>
    <lineage>
        <taxon>Eukaryota</taxon>
        <taxon>Metazoa</taxon>
        <taxon>Ecdysozoa</taxon>
        <taxon>Nematoda</taxon>
        <taxon>Chromadorea</taxon>
        <taxon>Rhabditida</taxon>
        <taxon>Rhabditina</taxon>
        <taxon>Rhabditomorpha</taxon>
        <taxon>Strongyloidea</taxon>
        <taxon>Trichostrongylidae</taxon>
        <taxon>Trichostrongylus</taxon>
    </lineage>
</organism>
<dbReference type="InterPro" id="IPR000719">
    <property type="entry name" value="Prot_kinase_dom"/>
</dbReference>
<feature type="domain" description="Protein kinase" evidence="1">
    <location>
        <begin position="1"/>
        <end position="309"/>
    </location>
</feature>
<keyword evidence="2" id="KW-0418">Kinase</keyword>
<dbReference type="SMART" id="SM00220">
    <property type="entry name" value="S_TKc"/>
    <property type="match status" value="1"/>
</dbReference>
<dbReference type="InterPro" id="IPR050235">
    <property type="entry name" value="CK1_Ser-Thr_kinase"/>
</dbReference>
<dbReference type="Gene3D" id="1.10.510.10">
    <property type="entry name" value="Transferase(Phosphotransferase) domain 1"/>
    <property type="match status" value="1"/>
</dbReference>
<dbReference type="SUPFAM" id="SSF56112">
    <property type="entry name" value="Protein kinase-like (PK-like)"/>
    <property type="match status" value="1"/>
</dbReference>
<protein>
    <submittedName>
        <fullName evidence="2">Serine/threonine-protein kinase</fullName>
    </submittedName>
</protein>
<keyword evidence="3" id="KW-1185">Reference proteome</keyword>
<sequence length="309" mass="36696">MSGRQTLDEMMPDMPKSLEDAVQTKTATYEILQHEAKVYQSLRRVDSPHFISLLDRGRVPYRFIFVVMRLIGRSLWDLRIRTPKRKFSMVTSIRAAEQTLAGIRDLHMCGYIHRDIKPPNFAVGREEDGDQHTIYIIDFGLSRKYRTDDKDLRYQRIRVPFRGTTRYASIRALDSREQSRKDDVESWWYMVLEWMTGDLPWHKCRGKEREKVMQWKKDLREEKKLEGVLKGTPREFMARIIFYIDTLEYESIPDYDYIAALLEASMHAYHLNYADPPDWDLMVTYLGPRYAKNTSYFSREGSTSRSCEK</sequence>
<gene>
    <name evidence="2" type="ORF">GCK32_003719</name>
</gene>
<comment type="caution">
    <text evidence="2">The sequence shown here is derived from an EMBL/GenBank/DDBJ whole genome shotgun (WGS) entry which is preliminary data.</text>
</comment>
<dbReference type="Proteomes" id="UP001331761">
    <property type="component" value="Unassembled WGS sequence"/>
</dbReference>
<reference evidence="2 3" key="1">
    <citation type="submission" date="2019-10" db="EMBL/GenBank/DDBJ databases">
        <title>Assembly and Annotation for the nematode Trichostrongylus colubriformis.</title>
        <authorList>
            <person name="Martin J."/>
        </authorList>
    </citation>
    <scope>NUCLEOTIDE SEQUENCE [LARGE SCALE GENOMIC DNA]</scope>
    <source>
        <strain evidence="2">G859</strain>
        <tissue evidence="2">Whole worm</tissue>
    </source>
</reference>
<keyword evidence="2" id="KW-0808">Transferase</keyword>
<dbReference type="PROSITE" id="PS50011">
    <property type="entry name" value="PROTEIN_KINASE_DOM"/>
    <property type="match status" value="1"/>
</dbReference>
<evidence type="ECO:0000259" key="1">
    <source>
        <dbReference type="PROSITE" id="PS50011"/>
    </source>
</evidence>
<dbReference type="AlphaFoldDB" id="A0AAN8IQ69"/>
<accession>A0AAN8IQ69</accession>
<dbReference type="GO" id="GO:0004672">
    <property type="term" value="F:protein kinase activity"/>
    <property type="evidence" value="ECO:0007669"/>
    <property type="project" value="InterPro"/>
</dbReference>
<dbReference type="InterPro" id="IPR011009">
    <property type="entry name" value="Kinase-like_dom_sf"/>
</dbReference>
<proteinExistence type="predicted"/>
<evidence type="ECO:0000313" key="2">
    <source>
        <dbReference type="EMBL" id="KAK5982769.1"/>
    </source>
</evidence>
<dbReference type="GO" id="GO:0005524">
    <property type="term" value="F:ATP binding"/>
    <property type="evidence" value="ECO:0007669"/>
    <property type="project" value="InterPro"/>
</dbReference>
<name>A0AAN8IQ69_TRICO</name>